<name>A0A093US98_TALMA</name>
<dbReference type="CDD" id="cd14688">
    <property type="entry name" value="bZIP_YAP"/>
    <property type="match status" value="1"/>
</dbReference>
<dbReference type="Pfam" id="PF11905">
    <property type="entry name" value="DUF3425"/>
    <property type="match status" value="1"/>
</dbReference>
<evidence type="ECO:0008006" key="3">
    <source>
        <dbReference type="Google" id="ProtNLM"/>
    </source>
</evidence>
<organism evidence="2">
    <name type="scientific">Talaromyces marneffei PM1</name>
    <dbReference type="NCBI Taxonomy" id="1077442"/>
    <lineage>
        <taxon>Eukaryota</taxon>
        <taxon>Fungi</taxon>
        <taxon>Dikarya</taxon>
        <taxon>Ascomycota</taxon>
        <taxon>Pezizomycotina</taxon>
        <taxon>Eurotiomycetes</taxon>
        <taxon>Eurotiomycetidae</taxon>
        <taxon>Eurotiales</taxon>
        <taxon>Trichocomaceae</taxon>
        <taxon>Talaromyces</taxon>
        <taxon>Talaromyces sect. Talaromyces</taxon>
    </lineage>
</organism>
<gene>
    <name evidence="2" type="ORF">GQ26_0400080</name>
</gene>
<dbReference type="AlphaFoldDB" id="A0A093US98"/>
<accession>A0A093US98</accession>
<proteinExistence type="predicted"/>
<feature type="region of interest" description="Disordered" evidence="1">
    <location>
        <begin position="1"/>
        <end position="29"/>
    </location>
</feature>
<protein>
    <recommendedName>
        <fullName evidence="3">BZIP domain-containing protein</fullName>
    </recommendedName>
</protein>
<evidence type="ECO:0000256" key="1">
    <source>
        <dbReference type="SAM" id="MobiDB-lite"/>
    </source>
</evidence>
<dbReference type="InterPro" id="IPR021833">
    <property type="entry name" value="DUF3425"/>
</dbReference>
<dbReference type="PANTHER" id="PTHR38116">
    <property type="entry name" value="CHROMOSOME 7, WHOLE GENOME SHOTGUN SEQUENCE"/>
    <property type="match status" value="1"/>
</dbReference>
<sequence length="372" mass="42800">MLPPAETRIRDDDWTGTADPIERRRRQNRLHQRAWRRRQKLQVQSEDVGQTKTITSAPSLVDKELLRKAALDHISGRQRLPVTLKQIHNWQSFGAIMEKTLGDSAATFAVWAELKAWRRWELISDLSPSDLSRTLTLYPSPSREASPGELESPQSLESVDSLWFLNDKYSLHGSEFEVDFPICLDNKLFTLIQHNSLRGMLANMAILIRLSGRDFQGWDEFYTEDLPSPPENSPPCLQFTFLQKTTSHEAWIDIVPSPTMRDNIIKYQDMIDADDLCSDFIGGAVEGANDVHNRGLILWGDPWSSDGWELSENFVKKWWFLLEDCADMLVSTNMWREVRGEKKLAIKLCDIRHTRNAIPVAQTTYAENQRDS</sequence>
<dbReference type="HOGENOM" id="CLU_033726_0_0_1"/>
<comment type="caution">
    <text evidence="2">The sequence shown here is derived from an EMBL/GenBank/DDBJ whole genome shotgun (WGS) entry which is preliminary data.</text>
</comment>
<reference evidence="2" key="1">
    <citation type="journal article" date="2014" name="PLoS Genet.">
        <title>Signature Gene Expression Reveals Novel Clues to the Molecular Mechanisms of Dimorphic Transition in Penicillium marneffei.</title>
        <authorList>
            <person name="Yang E."/>
            <person name="Wang G."/>
            <person name="Cai J."/>
            <person name="Woo P.C."/>
            <person name="Lau S.K."/>
            <person name="Yuen K.-Y."/>
            <person name="Chow W.-N."/>
            <person name="Lin X."/>
        </authorList>
    </citation>
    <scope>NUCLEOTIDE SEQUENCE [LARGE SCALE GENOMIC DNA]</scope>
    <source>
        <strain evidence="2">PM1</strain>
    </source>
</reference>
<evidence type="ECO:0000313" key="2">
    <source>
        <dbReference type="EMBL" id="KFX42810.1"/>
    </source>
</evidence>
<dbReference type="eggNOG" id="ENOG502SMKX">
    <property type="taxonomic scope" value="Eukaryota"/>
</dbReference>
<dbReference type="EMBL" id="JPOX01000040">
    <property type="protein sequence ID" value="KFX42810.1"/>
    <property type="molecule type" value="Genomic_DNA"/>
</dbReference>
<dbReference type="PANTHER" id="PTHR38116:SF1">
    <property type="entry name" value="BZIP DOMAIN-CONTAINING PROTEIN"/>
    <property type="match status" value="1"/>
</dbReference>